<keyword evidence="1" id="KW-0378">Hydrolase</keyword>
<reference evidence="1 2" key="1">
    <citation type="journal article" date="2018" name="Environ. Microbiol.">
        <title>Isolation and genomic characterization of Novimethylophilus kurashikiensis gen. nov. sp. nov., a new lanthanide-dependent methylotrophic species of Methylophilaceae.</title>
        <authorList>
            <person name="Lv H."/>
            <person name="Sahin N."/>
            <person name="Tani A."/>
        </authorList>
    </citation>
    <scope>NUCLEOTIDE SEQUENCE [LARGE SCALE GENOMIC DNA]</scope>
    <source>
        <strain evidence="1 2">La2-4</strain>
    </source>
</reference>
<evidence type="ECO:0000313" key="2">
    <source>
        <dbReference type="Proteomes" id="UP000245081"/>
    </source>
</evidence>
<dbReference type="Pfam" id="PF05013">
    <property type="entry name" value="FGase"/>
    <property type="match status" value="1"/>
</dbReference>
<proteinExistence type="predicted"/>
<gene>
    <name evidence="1" type="primary">hutG</name>
    <name evidence="1" type="ORF">NMK_0997</name>
</gene>
<protein>
    <submittedName>
        <fullName evidence="1">N-formylglutamate deformylase</fullName>
        <ecNumber evidence="1">3.5.1.68</ecNumber>
    </submittedName>
</protein>
<sequence>MTMSEQTLPSEPVFLLRQGGSPLVVSMPHTGTCLPPWLVPRLRPEALALPDTDWHLDILYDFLETLDATVLVATHSRYVIDLNRPPDNASLYPGKSTTNLCPLDGFDGAPLYKADAAPDLDEIAERLEAYWCPYHDQLKAVLQRVKAQHGYALLWDAHSIRGRVPRFFDGELPDFNIGTADGQSCNALLVERLTEVLQRQDRYSWVVNQRFKGGYITRHYGNPIEGVHAVQMEMSMNTYMSRTRADQIDPASAQQVKGVLRAMLESMLEWRPGMT</sequence>
<keyword evidence="2" id="KW-1185">Reference proteome</keyword>
<name>A0A2R5F4Y0_9PROT</name>
<dbReference type="EC" id="3.5.1.68" evidence="1"/>
<dbReference type="AlphaFoldDB" id="A0A2R5F4Y0"/>
<dbReference type="NCBIfam" id="TIGR02017">
    <property type="entry name" value="hutG_amidohyd"/>
    <property type="match status" value="1"/>
</dbReference>
<dbReference type="Gene3D" id="3.40.630.40">
    <property type="entry name" value="Zn-dependent exopeptidases"/>
    <property type="match status" value="1"/>
</dbReference>
<dbReference type="EMBL" id="BDOQ01000003">
    <property type="protein sequence ID" value="GBG13450.1"/>
    <property type="molecule type" value="Genomic_DNA"/>
</dbReference>
<accession>A0A2R5F4Y0</accession>
<dbReference type="Proteomes" id="UP000245081">
    <property type="component" value="Unassembled WGS sequence"/>
</dbReference>
<evidence type="ECO:0000313" key="1">
    <source>
        <dbReference type="EMBL" id="GBG13450.1"/>
    </source>
</evidence>
<dbReference type="GO" id="GO:0050129">
    <property type="term" value="F:N-formylglutamate deformylase activity"/>
    <property type="evidence" value="ECO:0007669"/>
    <property type="project" value="UniProtKB-EC"/>
</dbReference>
<dbReference type="InterPro" id="IPR007709">
    <property type="entry name" value="N-FG_amidohydro"/>
</dbReference>
<dbReference type="InterPro" id="IPR010247">
    <property type="entry name" value="HutG_amidohyd"/>
</dbReference>
<comment type="caution">
    <text evidence="1">The sequence shown here is derived from an EMBL/GenBank/DDBJ whole genome shotgun (WGS) entry which is preliminary data.</text>
</comment>
<dbReference type="SUPFAM" id="SSF53187">
    <property type="entry name" value="Zn-dependent exopeptidases"/>
    <property type="match status" value="1"/>
</dbReference>
<organism evidence="1 2">
    <name type="scientific">Novimethylophilus kurashikiensis</name>
    <dbReference type="NCBI Taxonomy" id="1825523"/>
    <lineage>
        <taxon>Bacteria</taxon>
        <taxon>Pseudomonadati</taxon>
        <taxon>Pseudomonadota</taxon>
        <taxon>Betaproteobacteria</taxon>
        <taxon>Nitrosomonadales</taxon>
        <taxon>Methylophilaceae</taxon>
        <taxon>Novimethylophilus</taxon>
    </lineage>
</organism>